<evidence type="ECO:0000313" key="2">
    <source>
        <dbReference type="EMBL" id="KAK8835258.1"/>
    </source>
</evidence>
<evidence type="ECO:0000313" key="4">
    <source>
        <dbReference type="Proteomes" id="UP001470230"/>
    </source>
</evidence>
<dbReference type="InterPro" id="IPR015797">
    <property type="entry name" value="NUDIX_hydrolase-like_dom_sf"/>
</dbReference>
<organism evidence="2 4">
    <name type="scientific">Tritrichomonas musculus</name>
    <dbReference type="NCBI Taxonomy" id="1915356"/>
    <lineage>
        <taxon>Eukaryota</taxon>
        <taxon>Metamonada</taxon>
        <taxon>Parabasalia</taxon>
        <taxon>Tritrichomonadida</taxon>
        <taxon>Tritrichomonadidae</taxon>
        <taxon>Tritrichomonas</taxon>
    </lineage>
</organism>
<keyword evidence="4" id="KW-1185">Reference proteome</keyword>
<reference evidence="2 4" key="1">
    <citation type="submission" date="2024-04" db="EMBL/GenBank/DDBJ databases">
        <title>Tritrichomonas musculus Genome.</title>
        <authorList>
            <person name="Alves-Ferreira E."/>
            <person name="Grigg M."/>
            <person name="Lorenzi H."/>
            <person name="Galac M."/>
        </authorList>
    </citation>
    <scope>NUCLEOTIDE SEQUENCE [LARGE SCALE GENOMIC DNA]</scope>
    <source>
        <strain evidence="2 4">EAF2021</strain>
    </source>
</reference>
<dbReference type="SUPFAM" id="SSF55811">
    <property type="entry name" value="Nudix"/>
    <property type="match status" value="1"/>
</dbReference>
<dbReference type="PROSITE" id="PS51462">
    <property type="entry name" value="NUDIX"/>
    <property type="match status" value="1"/>
</dbReference>
<comment type="caution">
    <text evidence="2">The sequence shown here is derived from an EMBL/GenBank/DDBJ whole genome shotgun (WGS) entry which is preliminary data.</text>
</comment>
<sequence length="180" mass="21179">MEYFDILDENGEKTGRTKLRSEVHRDGDWHKAVHIWILNDKGDVLLQRRCPTKDSHPNCLDISCAGHLSAGDDSITAAVRELKEELGIDASPSDLKFIKTIKRSSKYTETFINNEFNDMYILRTNKTIDDMTFQKEEISEIMYVSYKKFKEMVKNRQPDLLMHDEEFEILFNLFDKEYDK</sequence>
<dbReference type="EMBL" id="JAPFFF010000067">
    <property type="protein sequence ID" value="KAK8836167.1"/>
    <property type="molecule type" value="Genomic_DNA"/>
</dbReference>
<gene>
    <name evidence="2" type="ORF">M9Y10_017043</name>
    <name evidence="3" type="ORF">M9Y10_039798</name>
</gene>
<dbReference type="InterPro" id="IPR000086">
    <property type="entry name" value="NUDIX_hydrolase_dom"/>
</dbReference>
<evidence type="ECO:0000259" key="1">
    <source>
        <dbReference type="PROSITE" id="PS51462"/>
    </source>
</evidence>
<feature type="domain" description="Nudix hydrolase" evidence="1">
    <location>
        <begin position="28"/>
        <end position="175"/>
    </location>
</feature>
<dbReference type="EMBL" id="JAPFFF010000203">
    <property type="protein sequence ID" value="KAK8835258.1"/>
    <property type="molecule type" value="Genomic_DNA"/>
</dbReference>
<dbReference type="Proteomes" id="UP001470230">
    <property type="component" value="Unassembled WGS sequence"/>
</dbReference>
<dbReference type="Gene3D" id="3.90.79.10">
    <property type="entry name" value="Nucleoside Triphosphate Pyrophosphohydrolase"/>
    <property type="match status" value="1"/>
</dbReference>
<evidence type="ECO:0000313" key="3">
    <source>
        <dbReference type="EMBL" id="KAK8836167.1"/>
    </source>
</evidence>
<name>A0ABR2GMU0_9EUKA</name>
<proteinExistence type="predicted"/>
<dbReference type="PANTHER" id="PTHR10885:SF20">
    <property type="entry name" value="NUDIX HYDROLASE DOMAIN-CONTAINING PROTEIN"/>
    <property type="match status" value="1"/>
</dbReference>
<accession>A0ABR2GMU0</accession>
<dbReference type="PANTHER" id="PTHR10885">
    <property type="entry name" value="ISOPENTENYL-DIPHOSPHATE DELTA-ISOMERASE"/>
    <property type="match status" value="1"/>
</dbReference>
<dbReference type="Pfam" id="PF00293">
    <property type="entry name" value="NUDIX"/>
    <property type="match status" value="1"/>
</dbReference>
<protein>
    <recommendedName>
        <fullName evidence="1">Nudix hydrolase domain-containing protein</fullName>
    </recommendedName>
</protein>
<dbReference type="CDD" id="cd04692">
    <property type="entry name" value="NUDIX_Hydrolase"/>
    <property type="match status" value="1"/>
</dbReference>